<dbReference type="RefSeq" id="WP_058294186.1">
    <property type="nucleotide sequence ID" value="NZ_CAMRXG010000065.1"/>
</dbReference>
<dbReference type="PROSITE" id="PS50885">
    <property type="entry name" value="HAMP"/>
    <property type="match status" value="1"/>
</dbReference>
<gene>
    <name evidence="7" type="ORF">CQ394_15380</name>
</gene>
<dbReference type="InterPro" id="IPR010559">
    <property type="entry name" value="Sig_transdc_His_kin_internal"/>
</dbReference>
<organism evidence="7 8">
    <name type="scientific">Clostridium neonatale</name>
    <dbReference type="NCBI Taxonomy" id="137838"/>
    <lineage>
        <taxon>Bacteria</taxon>
        <taxon>Bacillati</taxon>
        <taxon>Bacillota</taxon>
        <taxon>Clostridia</taxon>
        <taxon>Eubacteriales</taxon>
        <taxon>Clostridiaceae</taxon>
        <taxon>Clostridium</taxon>
    </lineage>
</organism>
<protein>
    <submittedName>
        <fullName evidence="7">Sensor histidine kinase</fullName>
    </submittedName>
</protein>
<reference evidence="7 8" key="1">
    <citation type="submission" date="2017-10" db="EMBL/GenBank/DDBJ databases">
        <title>Effective Description of Clostridium neonatale sp. nov. linked to necrotizing enterocolitis in neonates and a clarification of species assignable to the genus Clostridium (Prazmowski 1880) emend. Lawson and Rainey 2016.</title>
        <authorList>
            <person name="Bernard K."/>
            <person name="Burdz T."/>
            <person name="Wiebe D."/>
            <person name="Balcewich B."/>
            <person name="Alfa M."/>
            <person name="Bernier A.-M."/>
        </authorList>
    </citation>
    <scope>NUCLEOTIDE SEQUENCE [LARGE SCALE GENOMIC DNA]</scope>
    <source>
        <strain evidence="7 8">LCDC99A005</strain>
    </source>
</reference>
<dbReference type="InterPro" id="IPR036890">
    <property type="entry name" value="HATPase_C_sf"/>
</dbReference>
<keyword evidence="5" id="KW-1133">Transmembrane helix</keyword>
<dbReference type="GeneID" id="68876331"/>
<dbReference type="AlphaFoldDB" id="A0A2A7MEK5"/>
<sequence length="582" mass="68271">MNRIKNFLINLKFRKKIILTYFIVSIIPITILGVFCYKETNKLLINQEKENLVEAFSEEISRIDNSGNIYNNLSTYTTFTSSILDTVNYDYNSYYEMYYRFKNVLDPYIDMIKALHNDIEQMTVYTSNNITKHSDYIIPINHIKEDEWYKHIYRQYKPYWFLDNNKNLSLAVKFISDEHKNIENILYVKLNYRDFFKSLYNISNDNCGVVILDKGKNIVFENRNYDNGVDYLLPVNQLDNAENGELNYNNVDYILVKAEIKSTGWTGYLYKPSYLVVQSSKNIIYTVLFVVAICFAVLLIVGYGVSYMVVNRIEELTENMKDMDIEHLEVTVKNNSEDEIGILINSFDKLIVKIKTLIQEVYKSEILKRKYEMRALQAQINPHFLYNSLSLINWKAIRAGEEEISEMSQLLSTFYRTSLNKGSNVISVENELSNTEAYIKIQLMMHNYNFDVDFDIDDEIKEYYMINLLLQPLVENAVNHGIDEKRNSRGRIRISAKKEDVDIVFEVEDNGVGMTKEMCEKILTSKSKGYGIKNVYDRIKVVYGDKYGLEFISIENQGTIARIRISAEKSKEKFNEYVYLDE</sequence>
<evidence type="ECO:0000256" key="5">
    <source>
        <dbReference type="SAM" id="Phobius"/>
    </source>
</evidence>
<dbReference type="Gene3D" id="3.30.565.10">
    <property type="entry name" value="Histidine kinase-like ATPase, C-terminal domain"/>
    <property type="match status" value="1"/>
</dbReference>
<evidence type="ECO:0000313" key="7">
    <source>
        <dbReference type="EMBL" id="PEG30019.1"/>
    </source>
</evidence>
<keyword evidence="4 7" id="KW-0418">Kinase</keyword>
<keyword evidence="5" id="KW-0812">Transmembrane</keyword>
<comment type="caution">
    <text evidence="7">The sequence shown here is derived from an EMBL/GenBank/DDBJ whole genome shotgun (WGS) entry which is preliminary data.</text>
</comment>
<dbReference type="GO" id="GO:0000155">
    <property type="term" value="F:phosphorelay sensor kinase activity"/>
    <property type="evidence" value="ECO:0007669"/>
    <property type="project" value="InterPro"/>
</dbReference>
<keyword evidence="5" id="KW-0472">Membrane</keyword>
<feature type="domain" description="HAMP" evidence="6">
    <location>
        <begin position="307"/>
        <end position="359"/>
    </location>
</feature>
<evidence type="ECO:0000313" key="8">
    <source>
        <dbReference type="Proteomes" id="UP000220840"/>
    </source>
</evidence>
<dbReference type="OrthoDB" id="9809348at2"/>
<dbReference type="Pfam" id="PF06580">
    <property type="entry name" value="His_kinase"/>
    <property type="match status" value="1"/>
</dbReference>
<accession>A0A2A7MEK5</accession>
<dbReference type="SMART" id="SM00387">
    <property type="entry name" value="HATPase_c"/>
    <property type="match status" value="1"/>
</dbReference>
<feature type="transmembrane region" description="Helical" evidence="5">
    <location>
        <begin position="283"/>
        <end position="310"/>
    </location>
</feature>
<dbReference type="Pfam" id="PF02518">
    <property type="entry name" value="HATPase_c"/>
    <property type="match status" value="1"/>
</dbReference>
<evidence type="ECO:0000256" key="2">
    <source>
        <dbReference type="ARBA" id="ARBA00022553"/>
    </source>
</evidence>
<dbReference type="STRING" id="137838.GCA_001458595_01312"/>
<keyword evidence="3" id="KW-0808">Transferase</keyword>
<keyword evidence="2" id="KW-0597">Phosphoprotein</keyword>
<dbReference type="InterPro" id="IPR003660">
    <property type="entry name" value="HAMP_dom"/>
</dbReference>
<dbReference type="SUPFAM" id="SSF158472">
    <property type="entry name" value="HAMP domain-like"/>
    <property type="match status" value="1"/>
</dbReference>
<evidence type="ECO:0000256" key="1">
    <source>
        <dbReference type="ARBA" id="ARBA00004370"/>
    </source>
</evidence>
<name>A0A2A7MEK5_9CLOT</name>
<dbReference type="CDD" id="cd06225">
    <property type="entry name" value="HAMP"/>
    <property type="match status" value="1"/>
</dbReference>
<dbReference type="InterPro" id="IPR050640">
    <property type="entry name" value="Bact_2-comp_sensor_kinase"/>
</dbReference>
<dbReference type="Proteomes" id="UP000220840">
    <property type="component" value="Unassembled WGS sequence"/>
</dbReference>
<dbReference type="InterPro" id="IPR003594">
    <property type="entry name" value="HATPase_dom"/>
</dbReference>
<keyword evidence="8" id="KW-1185">Reference proteome</keyword>
<dbReference type="GO" id="GO:0016020">
    <property type="term" value="C:membrane"/>
    <property type="evidence" value="ECO:0007669"/>
    <property type="project" value="UniProtKB-SubCell"/>
</dbReference>
<comment type="subcellular location">
    <subcellularLocation>
        <location evidence="1">Membrane</location>
    </subcellularLocation>
</comment>
<dbReference type="EMBL" id="PDCJ01000002">
    <property type="protein sequence ID" value="PEG30019.1"/>
    <property type="molecule type" value="Genomic_DNA"/>
</dbReference>
<dbReference type="PANTHER" id="PTHR34220:SF7">
    <property type="entry name" value="SENSOR HISTIDINE KINASE YPDA"/>
    <property type="match status" value="1"/>
</dbReference>
<evidence type="ECO:0000259" key="6">
    <source>
        <dbReference type="PROSITE" id="PS50885"/>
    </source>
</evidence>
<feature type="transmembrane region" description="Helical" evidence="5">
    <location>
        <begin position="17"/>
        <end position="37"/>
    </location>
</feature>
<dbReference type="SUPFAM" id="SSF55874">
    <property type="entry name" value="ATPase domain of HSP90 chaperone/DNA topoisomerase II/histidine kinase"/>
    <property type="match status" value="1"/>
</dbReference>
<dbReference type="PANTHER" id="PTHR34220">
    <property type="entry name" value="SENSOR HISTIDINE KINASE YPDA"/>
    <property type="match status" value="1"/>
</dbReference>
<dbReference type="Gene3D" id="6.10.340.10">
    <property type="match status" value="1"/>
</dbReference>
<proteinExistence type="predicted"/>
<evidence type="ECO:0000256" key="3">
    <source>
        <dbReference type="ARBA" id="ARBA00022679"/>
    </source>
</evidence>
<evidence type="ECO:0000256" key="4">
    <source>
        <dbReference type="ARBA" id="ARBA00022777"/>
    </source>
</evidence>